<dbReference type="KEGG" id="vrm:44547418_01829"/>
<dbReference type="InterPro" id="IPR000551">
    <property type="entry name" value="MerR-type_HTH_dom"/>
</dbReference>
<dbReference type="SUPFAM" id="SSF46955">
    <property type="entry name" value="Putative DNA-binding domain"/>
    <property type="match status" value="1"/>
</dbReference>
<reference evidence="4 5" key="1">
    <citation type="submission" date="2017-06" db="EMBL/GenBank/DDBJ databases">
        <authorList>
            <consortium name="Pathogen Informatics"/>
        </authorList>
    </citation>
    <scope>NUCLEOTIDE SEQUENCE [LARGE SCALE GENOMIC DNA]</scope>
    <source>
        <strain evidence="4 5">NCTC12018</strain>
    </source>
</reference>
<dbReference type="GO" id="GO:0003700">
    <property type="term" value="F:DNA-binding transcription factor activity"/>
    <property type="evidence" value="ECO:0007669"/>
    <property type="project" value="InterPro"/>
</dbReference>
<dbReference type="PROSITE" id="PS00552">
    <property type="entry name" value="HTH_MERR_1"/>
    <property type="match status" value="1"/>
</dbReference>
<keyword evidence="1" id="KW-0238">DNA-binding</keyword>
<dbReference type="GO" id="GO:0003677">
    <property type="term" value="F:DNA binding"/>
    <property type="evidence" value="ECO:0007669"/>
    <property type="project" value="UniProtKB-KW"/>
</dbReference>
<gene>
    <name evidence="4" type="primary">adhR_2</name>
    <name evidence="4" type="ORF">SAMEA44547418_01829</name>
</gene>
<dbReference type="CDD" id="cd01109">
    <property type="entry name" value="HTH_YyaN"/>
    <property type="match status" value="1"/>
</dbReference>
<dbReference type="PANTHER" id="PTHR30204:SF98">
    <property type="entry name" value="HTH-TYPE TRANSCRIPTIONAL REGULATOR ADHR"/>
    <property type="match status" value="1"/>
</dbReference>
<dbReference type="PROSITE" id="PS50937">
    <property type="entry name" value="HTH_MERR_2"/>
    <property type="match status" value="1"/>
</dbReference>
<keyword evidence="2" id="KW-0175">Coiled coil</keyword>
<evidence type="ECO:0000256" key="1">
    <source>
        <dbReference type="ARBA" id="ARBA00023125"/>
    </source>
</evidence>
<sequence length="120" mass="14228">MKIGEFSKLVGLSISTLRYYEDQGFLHIERQNGIRNYHAEDIGFVQFIKRLKDMGMPLANIKRYADLRYAGGHTVRERMRLLQDHYQFIENGIKQLEGYKNNLEDKLELYEKVIGKESRE</sequence>
<dbReference type="SMART" id="SM00422">
    <property type="entry name" value="HTH_MERR"/>
    <property type="match status" value="1"/>
</dbReference>
<dbReference type="EMBL" id="LT906470">
    <property type="protein sequence ID" value="SNV75614.1"/>
    <property type="molecule type" value="Genomic_DNA"/>
</dbReference>
<dbReference type="Pfam" id="PF13411">
    <property type="entry name" value="MerR_1"/>
    <property type="match status" value="1"/>
</dbReference>
<dbReference type="Gene3D" id="1.10.1660.10">
    <property type="match status" value="1"/>
</dbReference>
<dbReference type="RefSeq" id="WP_095066605.1">
    <property type="nucleotide sequence ID" value="NZ_LT906470.1"/>
</dbReference>
<keyword evidence="5" id="KW-1185">Reference proteome</keyword>
<dbReference type="AlphaFoldDB" id="A0A239ZXT7"/>
<dbReference type="InterPro" id="IPR009061">
    <property type="entry name" value="DNA-bd_dom_put_sf"/>
</dbReference>
<evidence type="ECO:0000313" key="4">
    <source>
        <dbReference type="EMBL" id="SNV75614.1"/>
    </source>
</evidence>
<dbReference type="Proteomes" id="UP000214973">
    <property type="component" value="Chromosome 1"/>
</dbReference>
<dbReference type="InterPro" id="IPR047057">
    <property type="entry name" value="MerR_fam"/>
</dbReference>
<evidence type="ECO:0000313" key="5">
    <source>
        <dbReference type="Proteomes" id="UP000214973"/>
    </source>
</evidence>
<dbReference type="PANTHER" id="PTHR30204">
    <property type="entry name" value="REDOX-CYCLING DRUG-SENSING TRANSCRIPTIONAL ACTIVATOR SOXR"/>
    <property type="match status" value="1"/>
</dbReference>
<name>A0A239ZXT7_9FIRM</name>
<protein>
    <submittedName>
        <fullName evidence="4">HTH-type transcriptional regulator AdhR</fullName>
    </submittedName>
</protein>
<proteinExistence type="predicted"/>
<evidence type="ECO:0000256" key="2">
    <source>
        <dbReference type="SAM" id="Coils"/>
    </source>
</evidence>
<accession>A0A239ZXT7</accession>
<evidence type="ECO:0000259" key="3">
    <source>
        <dbReference type="PROSITE" id="PS50937"/>
    </source>
</evidence>
<feature type="domain" description="HTH merR-type" evidence="3">
    <location>
        <begin position="1"/>
        <end position="67"/>
    </location>
</feature>
<feature type="coiled-coil region" evidence="2">
    <location>
        <begin position="86"/>
        <end position="120"/>
    </location>
</feature>
<organism evidence="4 5">
    <name type="scientific">Veillonella rodentium</name>
    <dbReference type="NCBI Taxonomy" id="248315"/>
    <lineage>
        <taxon>Bacteria</taxon>
        <taxon>Bacillati</taxon>
        <taxon>Bacillota</taxon>
        <taxon>Negativicutes</taxon>
        <taxon>Veillonellales</taxon>
        <taxon>Veillonellaceae</taxon>
        <taxon>Veillonella</taxon>
    </lineage>
</organism>